<dbReference type="WBParaSite" id="GPUH_0002574101-mRNA-1">
    <property type="protein sequence ID" value="GPUH_0002574101-mRNA-1"/>
    <property type="gene ID" value="GPUH_0002574101"/>
</dbReference>
<organism evidence="3">
    <name type="scientific">Gongylonema pulchrum</name>
    <dbReference type="NCBI Taxonomy" id="637853"/>
    <lineage>
        <taxon>Eukaryota</taxon>
        <taxon>Metazoa</taxon>
        <taxon>Ecdysozoa</taxon>
        <taxon>Nematoda</taxon>
        <taxon>Chromadorea</taxon>
        <taxon>Rhabditida</taxon>
        <taxon>Spirurina</taxon>
        <taxon>Spiruromorpha</taxon>
        <taxon>Spiruroidea</taxon>
        <taxon>Gongylonematidae</taxon>
        <taxon>Gongylonema</taxon>
    </lineage>
</organism>
<protein>
    <submittedName>
        <fullName evidence="1 3">Uncharacterized protein</fullName>
    </submittedName>
</protein>
<gene>
    <name evidence="1" type="ORF">GPUH_LOCUS25710</name>
</gene>
<dbReference type="AlphaFoldDB" id="A0A183EXM0"/>
<evidence type="ECO:0000313" key="2">
    <source>
        <dbReference type="Proteomes" id="UP000271098"/>
    </source>
</evidence>
<keyword evidence="2" id="KW-1185">Reference proteome</keyword>
<proteinExistence type="predicted"/>
<accession>A0A183EXM0</accession>
<dbReference type="OrthoDB" id="5852886at2759"/>
<evidence type="ECO:0000313" key="3">
    <source>
        <dbReference type="WBParaSite" id="GPUH_0002574101-mRNA-1"/>
    </source>
</evidence>
<dbReference type="EMBL" id="UYRT01106479">
    <property type="protein sequence ID" value="VDN44557.1"/>
    <property type="molecule type" value="Genomic_DNA"/>
</dbReference>
<sequence length="73" mass="8132">MNAPNFLVYKIFEMRLSETCNITDERNRDAPAYIPGVSDLAVKAHCLVILPVLMLLFAEIQFCSSNNITDVAA</sequence>
<reference evidence="1 2" key="2">
    <citation type="submission" date="2018-11" db="EMBL/GenBank/DDBJ databases">
        <authorList>
            <consortium name="Pathogen Informatics"/>
        </authorList>
    </citation>
    <scope>NUCLEOTIDE SEQUENCE [LARGE SCALE GENOMIC DNA]</scope>
</reference>
<reference evidence="3" key="1">
    <citation type="submission" date="2016-06" db="UniProtKB">
        <authorList>
            <consortium name="WormBaseParasite"/>
        </authorList>
    </citation>
    <scope>IDENTIFICATION</scope>
</reference>
<evidence type="ECO:0000313" key="1">
    <source>
        <dbReference type="EMBL" id="VDN44557.1"/>
    </source>
</evidence>
<name>A0A183EXM0_9BILA</name>
<dbReference type="Proteomes" id="UP000271098">
    <property type="component" value="Unassembled WGS sequence"/>
</dbReference>